<accession>A0A2P6QIZ6</accession>
<reference evidence="6 7" key="1">
    <citation type="journal article" date="2018" name="Nat. Genet.">
        <title>The Rosa genome provides new insights in the design of modern roses.</title>
        <authorList>
            <person name="Bendahmane M."/>
        </authorList>
    </citation>
    <scope>NUCLEOTIDE SEQUENCE [LARGE SCALE GENOMIC DNA]</scope>
    <source>
        <strain evidence="7">cv. Old Blush</strain>
    </source>
</reference>
<dbReference type="Pfam" id="PF03514">
    <property type="entry name" value="GRAS"/>
    <property type="match status" value="2"/>
</dbReference>
<gene>
    <name evidence="6" type="ORF">RchiOBHm_Chr5g0065651</name>
</gene>
<feature type="region of interest" description="SAW" evidence="5">
    <location>
        <begin position="266"/>
        <end position="342"/>
    </location>
</feature>
<proteinExistence type="inferred from homology"/>
<protein>
    <submittedName>
        <fullName evidence="6">Putative transcription factor GRAS family</fullName>
    </submittedName>
</protein>
<comment type="caution">
    <text evidence="5">Lacks conserved residue(s) required for the propagation of feature annotation.</text>
</comment>
<dbReference type="AlphaFoldDB" id="A0A2P6QIZ6"/>
<keyword evidence="3" id="KW-0804">Transcription</keyword>
<feature type="region of interest" description="VHIID" evidence="5">
    <location>
        <begin position="67"/>
        <end position="132"/>
    </location>
</feature>
<comment type="similarity">
    <text evidence="5">Belongs to the GRAS family.</text>
</comment>
<dbReference type="STRING" id="74649.A0A2P6QIZ6"/>
<evidence type="ECO:0000313" key="7">
    <source>
        <dbReference type="Proteomes" id="UP000238479"/>
    </source>
</evidence>
<name>A0A2P6QIZ6_ROSCH</name>
<evidence type="ECO:0000256" key="4">
    <source>
        <dbReference type="ARBA" id="ARBA00023242"/>
    </source>
</evidence>
<comment type="subcellular location">
    <subcellularLocation>
        <location evidence="1">Nucleus</location>
    </subcellularLocation>
</comment>
<feature type="short sequence motif" description="VHIID" evidence="5">
    <location>
        <begin position="98"/>
        <end position="102"/>
    </location>
</feature>
<sequence length="344" mass="39829">MASYDQRAVNELLKQIRQHSSPHGDATQRLSHYFADGLEARLAGTMTPSYSPVASMQTSAADILRAHRLYVTASPLKKMSNFVANTTIMELAKDATRLHIIDFGISYGFQWPCLIQHISERPGGPPRYKSQQLSFPNEVFDLQKGLKRPGVKWESIRVEDLNIDRNELIVVNCMHRLRHILDETVMVGSPRDRVLKLIKKINPDLFVHGIINGTYSPPFFVTRFKEALFHFGALFDMFEAIVPREDQWRQIFEREIYGRDIINVVACEGLERVERPETYKQWNLRTLRTGFKQVPLEQDCLMKVKSMLKLTGYHKDFKIDEDGEWMLQGWKGRTVMALSFWKPA</sequence>
<dbReference type="EMBL" id="PDCK01000043">
    <property type="protein sequence ID" value="PRQ34151.1"/>
    <property type="molecule type" value="Genomic_DNA"/>
</dbReference>
<evidence type="ECO:0000256" key="5">
    <source>
        <dbReference type="PROSITE-ProRule" id="PRU01191"/>
    </source>
</evidence>
<comment type="caution">
    <text evidence="6">The sequence shown here is derived from an EMBL/GenBank/DDBJ whole genome shotgun (WGS) entry which is preliminary data.</text>
</comment>
<dbReference type="InterPro" id="IPR005202">
    <property type="entry name" value="TF_GRAS"/>
</dbReference>
<evidence type="ECO:0000256" key="3">
    <source>
        <dbReference type="ARBA" id="ARBA00023163"/>
    </source>
</evidence>
<keyword evidence="4" id="KW-0539">Nucleus</keyword>
<dbReference type="GO" id="GO:0005634">
    <property type="term" value="C:nucleus"/>
    <property type="evidence" value="ECO:0007669"/>
    <property type="project" value="UniProtKB-SubCell"/>
</dbReference>
<dbReference type="PROSITE" id="PS50985">
    <property type="entry name" value="GRAS"/>
    <property type="match status" value="1"/>
</dbReference>
<dbReference type="Proteomes" id="UP000238479">
    <property type="component" value="Chromosome 5"/>
</dbReference>
<evidence type="ECO:0000256" key="1">
    <source>
        <dbReference type="ARBA" id="ARBA00004123"/>
    </source>
</evidence>
<dbReference type="OMA" id="VKWESIR"/>
<organism evidence="6 7">
    <name type="scientific">Rosa chinensis</name>
    <name type="common">China rose</name>
    <dbReference type="NCBI Taxonomy" id="74649"/>
    <lineage>
        <taxon>Eukaryota</taxon>
        <taxon>Viridiplantae</taxon>
        <taxon>Streptophyta</taxon>
        <taxon>Embryophyta</taxon>
        <taxon>Tracheophyta</taxon>
        <taxon>Spermatophyta</taxon>
        <taxon>Magnoliopsida</taxon>
        <taxon>eudicotyledons</taxon>
        <taxon>Gunneridae</taxon>
        <taxon>Pentapetalae</taxon>
        <taxon>rosids</taxon>
        <taxon>fabids</taxon>
        <taxon>Rosales</taxon>
        <taxon>Rosaceae</taxon>
        <taxon>Rosoideae</taxon>
        <taxon>Rosoideae incertae sedis</taxon>
        <taxon>Rosa</taxon>
    </lineage>
</organism>
<evidence type="ECO:0000313" key="6">
    <source>
        <dbReference type="EMBL" id="PRQ34151.1"/>
    </source>
</evidence>
<dbReference type="Gramene" id="PRQ34151">
    <property type="protein sequence ID" value="PRQ34151"/>
    <property type="gene ID" value="RchiOBHm_Chr5g0065651"/>
</dbReference>
<keyword evidence="7" id="KW-1185">Reference proteome</keyword>
<keyword evidence="2" id="KW-0805">Transcription regulation</keyword>
<dbReference type="PANTHER" id="PTHR31636">
    <property type="entry name" value="OSJNBA0084A10.13 PROTEIN-RELATED"/>
    <property type="match status" value="1"/>
</dbReference>
<evidence type="ECO:0000256" key="2">
    <source>
        <dbReference type="ARBA" id="ARBA00023015"/>
    </source>
</evidence>